<dbReference type="InterPro" id="IPR003673">
    <property type="entry name" value="CoA-Trfase_fam_III"/>
</dbReference>
<dbReference type="GO" id="GO:0003824">
    <property type="term" value="F:catalytic activity"/>
    <property type="evidence" value="ECO:0007669"/>
    <property type="project" value="InterPro"/>
</dbReference>
<dbReference type="RefSeq" id="WP_114090620.1">
    <property type="nucleotide sequence ID" value="NZ_JPWH01000036.1"/>
</dbReference>
<dbReference type="EMBL" id="JPWH01000036">
    <property type="protein sequence ID" value="RCK40994.1"/>
    <property type="molecule type" value="Genomic_DNA"/>
</dbReference>
<protein>
    <submittedName>
        <fullName evidence="1">Carnitine dehydratase</fullName>
    </submittedName>
</protein>
<dbReference type="InterPro" id="IPR023606">
    <property type="entry name" value="CoA-Trfase_III_dom_1_sf"/>
</dbReference>
<evidence type="ECO:0000313" key="1">
    <source>
        <dbReference type="EMBL" id="RCK40994.1"/>
    </source>
</evidence>
<dbReference type="AlphaFoldDB" id="A0A367WHU7"/>
<comment type="caution">
    <text evidence="1">The sequence shown here is derived from an EMBL/GenBank/DDBJ whole genome shotgun (WGS) entry which is preliminary data.</text>
</comment>
<sequence>MSRKGPLSHITVLEFAGLGPGPLAGQLLADLGAKVIVIDRASGKQDVANVNRRNKRSIALDLKSEAGRESVFRLIETSDALIEGFRPGVMERLGLGPTECLARNEGLVYARMTGWGQTGPLAPLAGHDLNYMSLSGALAAIGSADRPPVPPLNLVADYGGGSMFLIFGILAALLERQVSGKGQVVDAAIVDGVPALMGVFHWMYQNGSWDLGREHNMLDGGAPYYRCYETADGKAISVAPIEPQFFAELCEKAGLEHVPPREQVNKDNWPRLGKAYADVFRQKTRDEWVRIFEGSDACVAPVLTLDEVEQHPHNAARGIFVREEGVVQAAPAPRFDRTPAGPIEPPRAPGADTLEILREAGYSDEDIALMKSSGALT</sequence>
<dbReference type="SUPFAM" id="SSF89796">
    <property type="entry name" value="CoA-transferase family III (CaiB/BaiF)"/>
    <property type="match status" value="1"/>
</dbReference>
<dbReference type="InterPro" id="IPR050509">
    <property type="entry name" value="CoA-transferase_III"/>
</dbReference>
<reference evidence="1 2" key="1">
    <citation type="submission" date="2014-07" db="EMBL/GenBank/DDBJ databases">
        <title>Draft genome sequence of Thalassospira profundimaris S25-3-2.</title>
        <authorList>
            <person name="Lai Q."/>
            <person name="Shao Z."/>
        </authorList>
    </citation>
    <scope>NUCLEOTIDE SEQUENCE [LARGE SCALE GENOMIC DNA]</scope>
    <source>
        <strain evidence="1 2">S25-3-2</strain>
    </source>
</reference>
<name>A0A367WHU7_9PROT</name>
<dbReference type="PANTHER" id="PTHR48228">
    <property type="entry name" value="SUCCINYL-COA--D-CITRAMALATE COA-TRANSFERASE"/>
    <property type="match status" value="1"/>
</dbReference>
<dbReference type="OrthoDB" id="9781472at2"/>
<organism evidence="1 2">
    <name type="scientific">Thalassospira profundimaris</name>
    <dbReference type="NCBI Taxonomy" id="502049"/>
    <lineage>
        <taxon>Bacteria</taxon>
        <taxon>Pseudomonadati</taxon>
        <taxon>Pseudomonadota</taxon>
        <taxon>Alphaproteobacteria</taxon>
        <taxon>Rhodospirillales</taxon>
        <taxon>Thalassospiraceae</taxon>
        <taxon>Thalassospira</taxon>
    </lineage>
</organism>
<dbReference type="InterPro" id="IPR044855">
    <property type="entry name" value="CoA-Trfase_III_dom3_sf"/>
</dbReference>
<gene>
    <name evidence="1" type="ORF">TH25_24020</name>
</gene>
<dbReference type="Gene3D" id="3.30.1540.10">
    <property type="entry name" value="formyl-coa transferase, domain 3"/>
    <property type="match status" value="1"/>
</dbReference>
<proteinExistence type="predicted"/>
<accession>A0A367WHU7</accession>
<dbReference type="Proteomes" id="UP000252517">
    <property type="component" value="Unassembled WGS sequence"/>
</dbReference>
<evidence type="ECO:0000313" key="2">
    <source>
        <dbReference type="Proteomes" id="UP000252517"/>
    </source>
</evidence>
<dbReference type="PANTHER" id="PTHR48228:SF5">
    <property type="entry name" value="ALPHA-METHYLACYL-COA RACEMASE"/>
    <property type="match status" value="1"/>
</dbReference>
<dbReference type="Gene3D" id="3.40.50.10540">
    <property type="entry name" value="Crotonobetainyl-coa:carnitine coa-transferase, domain 1"/>
    <property type="match status" value="1"/>
</dbReference>
<dbReference type="Pfam" id="PF02515">
    <property type="entry name" value="CoA_transf_3"/>
    <property type="match status" value="1"/>
</dbReference>